<dbReference type="AlphaFoldDB" id="A0A843WQZ6"/>
<evidence type="ECO:0000313" key="1">
    <source>
        <dbReference type="EMBL" id="MQM10387.1"/>
    </source>
</evidence>
<evidence type="ECO:0000313" key="2">
    <source>
        <dbReference type="Proteomes" id="UP000652761"/>
    </source>
</evidence>
<feature type="non-terminal residue" evidence="1">
    <location>
        <position position="1"/>
    </location>
</feature>
<keyword evidence="2" id="KW-1185">Reference proteome</keyword>
<reference evidence="1" key="1">
    <citation type="submission" date="2017-07" db="EMBL/GenBank/DDBJ databases">
        <title>Taro Niue Genome Assembly and Annotation.</title>
        <authorList>
            <person name="Atibalentja N."/>
            <person name="Keating K."/>
            <person name="Fields C.J."/>
        </authorList>
    </citation>
    <scope>NUCLEOTIDE SEQUENCE</scope>
    <source>
        <strain evidence="1">Niue_2</strain>
        <tissue evidence="1">Leaf</tissue>
    </source>
</reference>
<feature type="non-terminal residue" evidence="1">
    <location>
        <position position="67"/>
    </location>
</feature>
<dbReference type="Proteomes" id="UP000652761">
    <property type="component" value="Unassembled WGS sequence"/>
</dbReference>
<comment type="caution">
    <text evidence="1">The sequence shown here is derived from an EMBL/GenBank/DDBJ whole genome shotgun (WGS) entry which is preliminary data.</text>
</comment>
<accession>A0A843WQZ6</accession>
<sequence>LAPSSGSRQGDCRDVVPTASVSGSVWDCDMGYVAFWKATCGFATGVYVAFLKATHPLSPSRSYGDRV</sequence>
<dbReference type="EMBL" id="NMUH01004660">
    <property type="protein sequence ID" value="MQM10387.1"/>
    <property type="molecule type" value="Genomic_DNA"/>
</dbReference>
<proteinExistence type="predicted"/>
<gene>
    <name evidence="1" type="ORF">Taro_043279</name>
</gene>
<protein>
    <submittedName>
        <fullName evidence="1">Uncharacterized protein</fullName>
    </submittedName>
</protein>
<organism evidence="1 2">
    <name type="scientific">Colocasia esculenta</name>
    <name type="common">Wild taro</name>
    <name type="synonym">Arum esculentum</name>
    <dbReference type="NCBI Taxonomy" id="4460"/>
    <lineage>
        <taxon>Eukaryota</taxon>
        <taxon>Viridiplantae</taxon>
        <taxon>Streptophyta</taxon>
        <taxon>Embryophyta</taxon>
        <taxon>Tracheophyta</taxon>
        <taxon>Spermatophyta</taxon>
        <taxon>Magnoliopsida</taxon>
        <taxon>Liliopsida</taxon>
        <taxon>Araceae</taxon>
        <taxon>Aroideae</taxon>
        <taxon>Colocasieae</taxon>
        <taxon>Colocasia</taxon>
    </lineage>
</organism>
<name>A0A843WQZ6_COLES</name>